<feature type="compositionally biased region" description="Low complexity" evidence="8">
    <location>
        <begin position="284"/>
        <end position="295"/>
    </location>
</feature>
<dbReference type="GO" id="GO:0005886">
    <property type="term" value="C:plasma membrane"/>
    <property type="evidence" value="ECO:0007669"/>
    <property type="project" value="TreeGrafter"/>
</dbReference>
<dbReference type="Gene3D" id="1.25.40.90">
    <property type="match status" value="1"/>
</dbReference>
<evidence type="ECO:0000256" key="5">
    <source>
        <dbReference type="ARBA" id="ARBA00022737"/>
    </source>
</evidence>
<feature type="compositionally biased region" description="Polar residues" evidence="8">
    <location>
        <begin position="319"/>
        <end position="331"/>
    </location>
</feature>
<comment type="subcellular location">
    <subcellularLocation>
        <location evidence="1">Cytoplasm</location>
    </subcellularLocation>
</comment>
<feature type="coiled-coil region" evidence="7">
    <location>
        <begin position="5"/>
        <end position="39"/>
    </location>
</feature>
<feature type="compositionally biased region" description="Pro residues" evidence="8">
    <location>
        <begin position="432"/>
        <end position="450"/>
    </location>
</feature>
<dbReference type="GO" id="GO:0005768">
    <property type="term" value="C:endosome"/>
    <property type="evidence" value="ECO:0007669"/>
    <property type="project" value="TreeGrafter"/>
</dbReference>
<comment type="similarity">
    <text evidence="2">Belongs to the epsin family.</text>
</comment>
<keyword evidence="6" id="KW-0446">Lipid-binding</keyword>
<dbReference type="PROSITE" id="PS50942">
    <property type="entry name" value="ENTH"/>
    <property type="match status" value="1"/>
</dbReference>
<dbReference type="GO" id="GO:0030276">
    <property type="term" value="F:clathrin binding"/>
    <property type="evidence" value="ECO:0007669"/>
    <property type="project" value="TreeGrafter"/>
</dbReference>
<evidence type="ECO:0000256" key="4">
    <source>
        <dbReference type="ARBA" id="ARBA00022553"/>
    </source>
</evidence>
<feature type="region of interest" description="Disordered" evidence="8">
    <location>
        <begin position="167"/>
        <end position="202"/>
    </location>
</feature>
<dbReference type="PANTHER" id="PTHR12276">
    <property type="entry name" value="EPSIN/ENT-RELATED"/>
    <property type="match status" value="1"/>
</dbReference>
<dbReference type="Pfam" id="PF01417">
    <property type="entry name" value="ENTH"/>
    <property type="match status" value="1"/>
</dbReference>
<gene>
    <name evidence="10" type="ORF">DCHRY22_LOCUS14924</name>
</gene>
<feature type="compositionally biased region" description="Low complexity" evidence="8">
    <location>
        <begin position="350"/>
        <end position="370"/>
    </location>
</feature>
<keyword evidence="5" id="KW-0677">Repeat</keyword>
<keyword evidence="3" id="KW-0963">Cytoplasm</keyword>
<evidence type="ECO:0000256" key="3">
    <source>
        <dbReference type="ARBA" id="ARBA00022490"/>
    </source>
</evidence>
<dbReference type="SMART" id="SM00726">
    <property type="entry name" value="UIM"/>
    <property type="match status" value="2"/>
</dbReference>
<sequence length="528" mass="57479">MPRSRDEMQVNVAGLRRNIKNLAHNYSDAQVKVREATSNDPWGPSSTLMAEIADLTYNVMAFTEIMQMIWKRLNDHGKNWRHVYKALVLMEYLIKTGSEKVAMQCKENIFAIHTLQDFQYMEEGKDQGLNVREKAKQLVNLLKDEERLKNERARALKAKQRFAQSASAFGSDGALDTPTSPTYPALRSSEASEWSGRDSELARPLTAGEEELQLQLALAMSREEAEREERRRRSDDVRLQLAISQSQNDFQTPPPEKKEHSQSQSHLLDLLDVNLSPAAPAAPAALPGAPLDPWGLPSPPLPAPRPPMRLDFPPAVDQMETSPDAWSSVTSPARDPWAPAAAPPGPADPWAPLAQSKSPVSVLSSPSSELEQFDALSQRTKNDDPFDLTGLGNGLTPVPASPSTGAIKKSPSAFLGENSSLVNLERLLQPAPADPAPNPFAPDPRPPPPAKLSINEIKQQQMGLNPALNFSSPPSFAMAAPAPLVQPMGAPMSVGGVGALDPWAPAPVRSQSPWSPPATRHTPNPFLS</sequence>
<feature type="domain" description="ENTH" evidence="9">
    <location>
        <begin position="21"/>
        <end position="152"/>
    </location>
</feature>
<evidence type="ECO:0000256" key="1">
    <source>
        <dbReference type="ARBA" id="ARBA00004496"/>
    </source>
</evidence>
<dbReference type="CDD" id="cd16990">
    <property type="entry name" value="ENTH_Epsin"/>
    <property type="match status" value="1"/>
</dbReference>
<evidence type="ECO:0000256" key="8">
    <source>
        <dbReference type="SAM" id="MobiDB-lite"/>
    </source>
</evidence>
<dbReference type="SMART" id="SM00273">
    <property type="entry name" value="ENTH"/>
    <property type="match status" value="1"/>
</dbReference>
<dbReference type="OrthoDB" id="4033880at2759"/>
<organism evidence="10 11">
    <name type="scientific">Danaus chrysippus</name>
    <name type="common">African queen</name>
    <dbReference type="NCBI Taxonomy" id="151541"/>
    <lineage>
        <taxon>Eukaryota</taxon>
        <taxon>Metazoa</taxon>
        <taxon>Ecdysozoa</taxon>
        <taxon>Arthropoda</taxon>
        <taxon>Hexapoda</taxon>
        <taxon>Insecta</taxon>
        <taxon>Pterygota</taxon>
        <taxon>Neoptera</taxon>
        <taxon>Endopterygota</taxon>
        <taxon>Lepidoptera</taxon>
        <taxon>Glossata</taxon>
        <taxon>Ditrysia</taxon>
        <taxon>Papilionoidea</taxon>
        <taxon>Nymphalidae</taxon>
        <taxon>Danainae</taxon>
        <taxon>Danaini</taxon>
        <taxon>Danaina</taxon>
        <taxon>Danaus</taxon>
        <taxon>Anosia</taxon>
    </lineage>
</organism>
<comment type="caution">
    <text evidence="10">The sequence shown here is derived from an EMBL/GenBank/DDBJ whole genome shotgun (WGS) entry which is preliminary data.</text>
</comment>
<dbReference type="GO" id="GO:0005543">
    <property type="term" value="F:phospholipid binding"/>
    <property type="evidence" value="ECO:0007669"/>
    <property type="project" value="TreeGrafter"/>
</dbReference>
<dbReference type="InterPro" id="IPR003903">
    <property type="entry name" value="UIM_dom"/>
</dbReference>
<dbReference type="PANTHER" id="PTHR12276:SF115">
    <property type="entry name" value="FI19443P1"/>
    <property type="match status" value="1"/>
</dbReference>
<accession>A0A8J2RC94</accession>
<evidence type="ECO:0000256" key="2">
    <source>
        <dbReference type="ARBA" id="ARBA00010130"/>
    </source>
</evidence>
<keyword evidence="7" id="KW-0175">Coiled coil</keyword>
<keyword evidence="4" id="KW-0597">Phosphoprotein</keyword>
<feature type="compositionally biased region" description="Pro residues" evidence="8">
    <location>
        <begin position="296"/>
        <end position="307"/>
    </location>
</feature>
<dbReference type="GO" id="GO:0006897">
    <property type="term" value="P:endocytosis"/>
    <property type="evidence" value="ECO:0007669"/>
    <property type="project" value="TreeGrafter"/>
</dbReference>
<dbReference type="EMBL" id="CAKASE010000082">
    <property type="protein sequence ID" value="CAG9584318.1"/>
    <property type="molecule type" value="Genomic_DNA"/>
</dbReference>
<dbReference type="FunFam" id="1.25.40.90:FF:000002">
    <property type="entry name" value="epsin-2 isoform X1"/>
    <property type="match status" value="1"/>
</dbReference>
<evidence type="ECO:0000259" key="9">
    <source>
        <dbReference type="PROSITE" id="PS50942"/>
    </source>
</evidence>
<name>A0A8J2RC94_9NEOP</name>
<feature type="region of interest" description="Disordered" evidence="8">
    <location>
        <begin position="219"/>
        <end position="238"/>
    </location>
</feature>
<dbReference type="InterPro" id="IPR008942">
    <property type="entry name" value="ENTH_VHS"/>
</dbReference>
<feature type="compositionally biased region" description="Basic and acidic residues" evidence="8">
    <location>
        <begin position="221"/>
        <end position="238"/>
    </location>
</feature>
<feature type="region of interest" description="Disordered" evidence="8">
    <location>
        <begin position="430"/>
        <end position="452"/>
    </location>
</feature>
<evidence type="ECO:0000256" key="7">
    <source>
        <dbReference type="SAM" id="Coils"/>
    </source>
</evidence>
<feature type="coiled-coil region" evidence="7">
    <location>
        <begin position="131"/>
        <end position="161"/>
    </location>
</feature>
<reference evidence="10" key="1">
    <citation type="submission" date="2021-09" db="EMBL/GenBank/DDBJ databases">
        <authorList>
            <person name="Martin H S."/>
        </authorList>
    </citation>
    <scope>NUCLEOTIDE SEQUENCE</scope>
</reference>
<evidence type="ECO:0000313" key="11">
    <source>
        <dbReference type="Proteomes" id="UP000789524"/>
    </source>
</evidence>
<feature type="region of interest" description="Disordered" evidence="8">
    <location>
        <begin position="498"/>
        <end position="528"/>
    </location>
</feature>
<dbReference type="PROSITE" id="PS50330">
    <property type="entry name" value="UIM"/>
    <property type="match status" value="1"/>
</dbReference>
<dbReference type="GO" id="GO:0030125">
    <property type="term" value="C:clathrin vesicle coat"/>
    <property type="evidence" value="ECO:0007669"/>
    <property type="project" value="TreeGrafter"/>
</dbReference>
<dbReference type="InterPro" id="IPR013809">
    <property type="entry name" value="ENTH"/>
</dbReference>
<dbReference type="Proteomes" id="UP000789524">
    <property type="component" value="Unassembled WGS sequence"/>
</dbReference>
<feature type="region of interest" description="Disordered" evidence="8">
    <location>
        <begin position="243"/>
        <end position="265"/>
    </location>
</feature>
<proteinExistence type="inferred from homology"/>
<feature type="region of interest" description="Disordered" evidence="8">
    <location>
        <begin position="284"/>
        <end position="411"/>
    </location>
</feature>
<evidence type="ECO:0000256" key="6">
    <source>
        <dbReference type="ARBA" id="ARBA00023121"/>
    </source>
</evidence>
<dbReference type="AlphaFoldDB" id="A0A8J2RC94"/>
<dbReference type="SUPFAM" id="SSF48464">
    <property type="entry name" value="ENTH/VHS domain"/>
    <property type="match status" value="1"/>
</dbReference>
<protein>
    <submittedName>
        <fullName evidence="10">(African queen) hypothetical protein</fullName>
    </submittedName>
</protein>
<evidence type="ECO:0000313" key="10">
    <source>
        <dbReference type="EMBL" id="CAG9584318.1"/>
    </source>
</evidence>
<keyword evidence="11" id="KW-1185">Reference proteome</keyword>